<proteinExistence type="inferred from homology"/>
<dbReference type="EMBL" id="JASNJD010000004">
    <property type="protein sequence ID" value="MDK3017566.1"/>
    <property type="molecule type" value="Genomic_DNA"/>
</dbReference>
<evidence type="ECO:0000256" key="1">
    <source>
        <dbReference type="ARBA" id="ARBA00022801"/>
    </source>
</evidence>
<dbReference type="Gene3D" id="3.10.129.10">
    <property type="entry name" value="Hotdog Thioesterase"/>
    <property type="match status" value="1"/>
</dbReference>
<name>A0ABT7EYY6_9RHOB</name>
<dbReference type="Proteomes" id="UP001243757">
    <property type="component" value="Unassembled WGS sequence"/>
</dbReference>
<dbReference type="InterPro" id="IPR029069">
    <property type="entry name" value="HotDog_dom_sf"/>
</dbReference>
<organism evidence="9 10">
    <name type="scientific">Pseudodonghicola flavimaris</name>
    <dbReference type="NCBI Taxonomy" id="3050036"/>
    <lineage>
        <taxon>Bacteria</taxon>
        <taxon>Pseudomonadati</taxon>
        <taxon>Pseudomonadota</taxon>
        <taxon>Alphaproteobacteria</taxon>
        <taxon>Rhodobacterales</taxon>
        <taxon>Paracoccaceae</taxon>
        <taxon>Pseudodonghicola</taxon>
    </lineage>
</organism>
<evidence type="ECO:0000256" key="7">
    <source>
        <dbReference type="ARBA" id="ARBA00048062"/>
    </source>
</evidence>
<dbReference type="SUPFAM" id="SSF54637">
    <property type="entry name" value="Thioesterase/thiol ester dehydrase-isomerase"/>
    <property type="match status" value="1"/>
</dbReference>
<evidence type="ECO:0000313" key="10">
    <source>
        <dbReference type="Proteomes" id="UP001243757"/>
    </source>
</evidence>
<comment type="similarity">
    <text evidence="4">Belongs to the YigI thioesterase family.</text>
</comment>
<dbReference type="EC" id="3.1.2.20" evidence="5"/>
<feature type="domain" description="Thioesterase" evidence="8">
    <location>
        <begin position="46"/>
        <end position="117"/>
    </location>
</feature>
<dbReference type="InterPro" id="IPR003736">
    <property type="entry name" value="PAAI_dom"/>
</dbReference>
<comment type="catalytic activity">
    <reaction evidence="2">
        <text>a fatty acyl-CoA + H2O = a fatty acid + CoA + H(+)</text>
        <dbReference type="Rhea" id="RHEA:16781"/>
        <dbReference type="ChEBI" id="CHEBI:15377"/>
        <dbReference type="ChEBI" id="CHEBI:15378"/>
        <dbReference type="ChEBI" id="CHEBI:28868"/>
        <dbReference type="ChEBI" id="CHEBI:57287"/>
        <dbReference type="ChEBI" id="CHEBI:77636"/>
        <dbReference type="EC" id="3.1.2.20"/>
    </reaction>
</comment>
<evidence type="ECO:0000256" key="2">
    <source>
        <dbReference type="ARBA" id="ARBA00035880"/>
    </source>
</evidence>
<comment type="caution">
    <text evidence="9">The sequence shown here is derived from an EMBL/GenBank/DDBJ whole genome shotgun (WGS) entry which is preliminary data.</text>
</comment>
<reference evidence="9 10" key="1">
    <citation type="submission" date="2023-05" db="EMBL/GenBank/DDBJ databases">
        <title>Pseudodonghicola sp. nov.</title>
        <authorList>
            <person name="Huang J."/>
        </authorList>
    </citation>
    <scope>NUCLEOTIDE SEQUENCE [LARGE SCALE GENOMIC DNA]</scope>
    <source>
        <strain evidence="9 10">IC7</strain>
    </source>
</reference>
<protein>
    <recommendedName>
        <fullName evidence="6">Medium/long-chain acyl-CoA thioesterase YigI</fullName>
        <ecNumber evidence="5">3.1.2.20</ecNumber>
    </recommendedName>
</protein>
<keyword evidence="1 9" id="KW-0378">Hydrolase</keyword>
<evidence type="ECO:0000259" key="8">
    <source>
        <dbReference type="Pfam" id="PF03061"/>
    </source>
</evidence>
<comment type="catalytic activity">
    <reaction evidence="7">
        <text>a medium-chain fatty acyl-CoA + H2O = a medium-chain fatty acid + CoA + H(+)</text>
        <dbReference type="Rhea" id="RHEA:68184"/>
        <dbReference type="ChEBI" id="CHEBI:15377"/>
        <dbReference type="ChEBI" id="CHEBI:15378"/>
        <dbReference type="ChEBI" id="CHEBI:57287"/>
        <dbReference type="ChEBI" id="CHEBI:59558"/>
        <dbReference type="ChEBI" id="CHEBI:90546"/>
    </reaction>
</comment>
<dbReference type="CDD" id="cd03443">
    <property type="entry name" value="PaaI_thioesterase"/>
    <property type="match status" value="1"/>
</dbReference>
<dbReference type="RefSeq" id="WP_284480378.1">
    <property type="nucleotide sequence ID" value="NZ_JASNJD010000004.1"/>
</dbReference>
<evidence type="ECO:0000313" key="9">
    <source>
        <dbReference type="EMBL" id="MDK3017566.1"/>
    </source>
</evidence>
<dbReference type="PANTHER" id="PTHR43240:SF20">
    <property type="entry name" value="MEDIUM_LONG-CHAIN ACYL-COA THIOESTERASE YIGI"/>
    <property type="match status" value="1"/>
</dbReference>
<gene>
    <name evidence="9" type="ORF">QO033_07740</name>
</gene>
<sequence>MEFLEHGRAVLAAQPFSQMVGAELTRFVPGEAEIALPVTDQLKQQNGFVHGGVLAYLADTALTFAGGSVLKGVLTSEIKVNYTRPGLGQRLIARASVLSHGKTQAVCRCDIFALQDGAEKLCAAAQGTIVKVSLPD</sequence>
<dbReference type="PANTHER" id="PTHR43240">
    <property type="entry name" value="1,4-DIHYDROXY-2-NAPHTHOYL-COA THIOESTERASE 1"/>
    <property type="match status" value="1"/>
</dbReference>
<dbReference type="NCBIfam" id="TIGR00369">
    <property type="entry name" value="unchar_dom_1"/>
    <property type="match status" value="1"/>
</dbReference>
<dbReference type="Pfam" id="PF03061">
    <property type="entry name" value="4HBT"/>
    <property type="match status" value="1"/>
</dbReference>
<evidence type="ECO:0000256" key="4">
    <source>
        <dbReference type="ARBA" id="ARBA00038381"/>
    </source>
</evidence>
<dbReference type="GO" id="GO:0016787">
    <property type="term" value="F:hydrolase activity"/>
    <property type="evidence" value="ECO:0007669"/>
    <property type="project" value="UniProtKB-KW"/>
</dbReference>
<comment type="catalytic activity">
    <reaction evidence="3">
        <text>a long-chain fatty acyl-CoA + H2O = a long-chain fatty acid + CoA + H(+)</text>
        <dbReference type="Rhea" id="RHEA:67680"/>
        <dbReference type="ChEBI" id="CHEBI:15377"/>
        <dbReference type="ChEBI" id="CHEBI:15378"/>
        <dbReference type="ChEBI" id="CHEBI:57287"/>
        <dbReference type="ChEBI" id="CHEBI:57560"/>
        <dbReference type="ChEBI" id="CHEBI:83139"/>
    </reaction>
</comment>
<evidence type="ECO:0000256" key="3">
    <source>
        <dbReference type="ARBA" id="ARBA00036002"/>
    </source>
</evidence>
<dbReference type="InterPro" id="IPR006683">
    <property type="entry name" value="Thioestr_dom"/>
</dbReference>
<evidence type="ECO:0000256" key="6">
    <source>
        <dbReference type="ARBA" id="ARBA00040062"/>
    </source>
</evidence>
<keyword evidence="10" id="KW-1185">Reference proteome</keyword>
<accession>A0ABT7EYY6</accession>
<evidence type="ECO:0000256" key="5">
    <source>
        <dbReference type="ARBA" id="ARBA00038894"/>
    </source>
</evidence>